<dbReference type="AlphaFoldDB" id="A0A9X3IWX9"/>
<keyword evidence="2" id="KW-1185">Reference proteome</keyword>
<dbReference type="InterPro" id="IPR015943">
    <property type="entry name" value="WD40/YVTN_repeat-like_dom_sf"/>
</dbReference>
<evidence type="ECO:0000313" key="1">
    <source>
        <dbReference type="EMBL" id="MCY1005969.1"/>
    </source>
</evidence>
<evidence type="ECO:0000313" key="2">
    <source>
        <dbReference type="Proteomes" id="UP001150924"/>
    </source>
</evidence>
<dbReference type="SUPFAM" id="SSF63829">
    <property type="entry name" value="Calcium-dependent phosphotriesterase"/>
    <property type="match status" value="1"/>
</dbReference>
<gene>
    <name evidence="1" type="ORF">OV079_10405</name>
</gene>
<dbReference type="RefSeq" id="WP_267767919.1">
    <property type="nucleotide sequence ID" value="NZ_JAPNKE010000002.1"/>
</dbReference>
<accession>A0A9X3IWX9</accession>
<dbReference type="Gene3D" id="2.130.10.10">
    <property type="entry name" value="YVTN repeat-like/Quinoprotein amine dehydrogenase"/>
    <property type="match status" value="1"/>
</dbReference>
<comment type="caution">
    <text evidence="1">The sequence shown here is derived from an EMBL/GenBank/DDBJ whole genome shotgun (WGS) entry which is preliminary data.</text>
</comment>
<reference evidence="1" key="1">
    <citation type="submission" date="2022-11" db="EMBL/GenBank/DDBJ databases">
        <title>Minimal conservation of predation-associated metabolite biosynthetic gene clusters underscores biosynthetic potential of Myxococcota including descriptions for ten novel species: Archangium lansinium sp. nov., Myxococcus landrumus sp. nov., Nannocystis bai.</title>
        <authorList>
            <person name="Ahearne A."/>
            <person name="Stevens C."/>
            <person name="Phillips K."/>
        </authorList>
    </citation>
    <scope>NUCLEOTIDE SEQUENCE</scope>
    <source>
        <strain evidence="1">Na p29</strain>
    </source>
</reference>
<dbReference type="EMBL" id="JAPNKE010000002">
    <property type="protein sequence ID" value="MCY1005969.1"/>
    <property type="molecule type" value="Genomic_DNA"/>
</dbReference>
<proteinExistence type="predicted"/>
<name>A0A9X3IWX9_9BACT</name>
<sequence length="405" mass="43181">MRRELAACGLLLGCGADDVQDVGSDGRTSSTASSEVGITVIPTEAMRFDLGMLDVGDVDCGLHNGDLGLSYIWIANSTQGTVSKIDTVSLKERGRYVVRPDAAGNPSRTSVNLSGDVAVANRNGGITKIHALPERCAESNGMPGIQTADGPDFLPWGVEECIAWYTPMTYVSQRPVAWTQGVFDPDTCSFREQKLWTAGMNTPGVIDILRLDGDTGAVEAKVTIDDAYVDSYGIYGGAVDAHGNFWGSQVGQAKLHFVDYDTLEHKSWDLEVGAYGITVDSQGYVWTCSGNASRFDPATETWQRVLAGEYGGCMEDGHGTLYKATPGGIVAIDTTTLAIEHTYALPQHIHGISVDFYGYVWGVSQGSEAYRLDPADGSFETIGGLVGAYTYSDMTGFALSSVGVP</sequence>
<dbReference type="Proteomes" id="UP001150924">
    <property type="component" value="Unassembled WGS sequence"/>
</dbReference>
<protein>
    <submittedName>
        <fullName evidence="1">Uncharacterized protein</fullName>
    </submittedName>
</protein>
<organism evidence="1 2">
    <name type="scientific">Nannocystis pusilla</name>
    <dbReference type="NCBI Taxonomy" id="889268"/>
    <lineage>
        <taxon>Bacteria</taxon>
        <taxon>Pseudomonadati</taxon>
        <taxon>Myxococcota</taxon>
        <taxon>Polyangia</taxon>
        <taxon>Nannocystales</taxon>
        <taxon>Nannocystaceae</taxon>
        <taxon>Nannocystis</taxon>
    </lineage>
</organism>